<gene>
    <name evidence="1" type="ordered locus">SM11_chr1958</name>
</gene>
<name>F7X074_SINMM</name>
<dbReference type="SUPFAM" id="SSF101386">
    <property type="entry name" value="all-alpha NTP pyrophosphatases"/>
    <property type="match status" value="1"/>
</dbReference>
<sequence>MSWKCSREACVLSELKRKFEEASAIYAARHAIRRDPDWYILKLQEEVGELTQAWNNATGRGRNREVPPDALQQSLADETADILGHVLLFAHHNDIDLAAAIERKWKFAPSRDD</sequence>
<accession>F7X074</accession>
<dbReference type="KEGG" id="smx:SM11_chr1958"/>
<dbReference type="AlphaFoldDB" id="F7X074"/>
<dbReference type="InterPro" id="IPR011315">
    <property type="entry name" value="MazG-related_Rhizo-type"/>
</dbReference>
<dbReference type="Proteomes" id="UP000009045">
    <property type="component" value="Chromosome"/>
</dbReference>
<dbReference type="Pfam" id="PF01503">
    <property type="entry name" value="PRA-PH"/>
    <property type="match status" value="1"/>
</dbReference>
<evidence type="ECO:0000313" key="2">
    <source>
        <dbReference type="Proteomes" id="UP000009045"/>
    </source>
</evidence>
<reference evidence="1 2" key="1">
    <citation type="journal article" date="2011" name="J. Biotechnol.">
        <title>The complete genome sequence of the dominant Sinorhizobium meliloti field isolate SM11 extends the S. meliloti pan-genome.</title>
        <authorList>
            <person name="Schneiker-Bekel S."/>
            <person name="Wibberg D."/>
            <person name="Bekel T."/>
            <person name="Blom J."/>
            <person name="Linke B."/>
            <person name="Neuweger H."/>
            <person name="Stiens M."/>
            <person name="Vorholter F.J."/>
            <person name="Weidner S."/>
            <person name="Goesmann A."/>
            <person name="Puhler A."/>
            <person name="Schluter A."/>
        </authorList>
    </citation>
    <scope>NUCLEOTIDE SEQUENCE [LARGE SCALE GENOMIC DNA]</scope>
    <source>
        <strain evidence="1 2">SM11</strain>
    </source>
</reference>
<dbReference type="HOGENOM" id="CLU_162708_0_0_5"/>
<dbReference type="PATRIC" id="fig|707241.3.peg.2053"/>
<dbReference type="InterPro" id="IPR021130">
    <property type="entry name" value="PRib-ATP_PPHydrolase-like"/>
</dbReference>
<proteinExistence type="predicted"/>
<organism evidence="1 2">
    <name type="scientific">Sinorhizobium meliloti (strain SM11)</name>
    <dbReference type="NCBI Taxonomy" id="707241"/>
    <lineage>
        <taxon>Bacteria</taxon>
        <taxon>Pseudomonadati</taxon>
        <taxon>Pseudomonadota</taxon>
        <taxon>Alphaproteobacteria</taxon>
        <taxon>Hyphomicrobiales</taxon>
        <taxon>Rhizobiaceae</taxon>
        <taxon>Sinorhizobium/Ensifer group</taxon>
        <taxon>Sinorhizobium</taxon>
    </lineage>
</organism>
<protein>
    <submittedName>
        <fullName evidence="1">Uncharacterized protein</fullName>
    </submittedName>
</protein>
<evidence type="ECO:0000313" key="1">
    <source>
        <dbReference type="EMBL" id="AEH79221.1"/>
    </source>
</evidence>
<dbReference type="Gene3D" id="1.10.287.1080">
    <property type="entry name" value="MazG-like"/>
    <property type="match status" value="1"/>
</dbReference>
<dbReference type="PIRSF" id="PIRSF036522">
    <property type="entry name" value="UCP036522_pph"/>
    <property type="match status" value="1"/>
</dbReference>
<dbReference type="CDD" id="cd11538">
    <property type="entry name" value="NTP-PPase_u1"/>
    <property type="match status" value="1"/>
</dbReference>
<dbReference type="EMBL" id="CP001830">
    <property type="protein sequence ID" value="AEH79221.1"/>
    <property type="molecule type" value="Genomic_DNA"/>
</dbReference>